<dbReference type="Proteomes" id="UP000279446">
    <property type="component" value="Unassembled WGS sequence"/>
</dbReference>
<accession>A0A433XVI8</accession>
<evidence type="ECO:0000313" key="1">
    <source>
        <dbReference type="EMBL" id="RUT38710.1"/>
    </source>
</evidence>
<dbReference type="AlphaFoldDB" id="A0A433XVI8"/>
<comment type="caution">
    <text evidence="1">The sequence shown here is derived from an EMBL/GenBank/DDBJ whole genome shotgun (WGS) entry which is preliminary data.</text>
</comment>
<gene>
    <name evidence="1" type="ORF">EJP82_26725</name>
</gene>
<dbReference type="RefSeq" id="WP_127195110.1">
    <property type="nucleotide sequence ID" value="NZ_RZNY01000051.1"/>
</dbReference>
<name>A0A433XVI8_9BACL</name>
<evidence type="ECO:0000313" key="2">
    <source>
        <dbReference type="Proteomes" id="UP000279446"/>
    </source>
</evidence>
<reference evidence="1 2" key="1">
    <citation type="submission" date="2018-12" db="EMBL/GenBank/DDBJ databases">
        <authorList>
            <person name="Sun L."/>
            <person name="Chen Z."/>
        </authorList>
    </citation>
    <scope>NUCLEOTIDE SEQUENCE [LARGE SCALE GENOMIC DNA]</scope>
    <source>
        <strain evidence="1 2">DSM 15890</strain>
    </source>
</reference>
<proteinExistence type="predicted"/>
<keyword evidence="2" id="KW-1185">Reference proteome</keyword>
<dbReference type="OrthoDB" id="2650912at2"/>
<sequence>MPRTRNSIWVDVPPQPRKTQLQKRVERVITKADKKGYEFNDIELSMFNALGNAEWIEKDISWLVIEQFDRMYYKFFPSK</sequence>
<organism evidence="1 2">
    <name type="scientific">Paenibacillus anaericanus</name>
    <dbReference type="NCBI Taxonomy" id="170367"/>
    <lineage>
        <taxon>Bacteria</taxon>
        <taxon>Bacillati</taxon>
        <taxon>Bacillota</taxon>
        <taxon>Bacilli</taxon>
        <taxon>Bacillales</taxon>
        <taxon>Paenibacillaceae</taxon>
        <taxon>Paenibacillus</taxon>
    </lineage>
</organism>
<protein>
    <submittedName>
        <fullName evidence="1">Uncharacterized protein</fullName>
    </submittedName>
</protein>
<dbReference type="EMBL" id="RZNY01000051">
    <property type="protein sequence ID" value="RUT38710.1"/>
    <property type="molecule type" value="Genomic_DNA"/>
</dbReference>